<reference evidence="2 3" key="1">
    <citation type="journal article" date="2014" name="Mol. Plant">
        <title>Chromosome Scale Genome Assembly and Transcriptome Profiling of Nannochloropsis gaditana in Nitrogen Depletion.</title>
        <authorList>
            <person name="Corteggiani Carpinelli E."/>
            <person name="Telatin A."/>
            <person name="Vitulo N."/>
            <person name="Forcato C."/>
            <person name="D'Angelo M."/>
            <person name="Schiavon R."/>
            <person name="Vezzi A."/>
            <person name="Giacometti G.M."/>
            <person name="Morosinotto T."/>
            <person name="Valle G."/>
        </authorList>
    </citation>
    <scope>NUCLEOTIDE SEQUENCE [LARGE SCALE GENOMIC DNA]</scope>
    <source>
        <strain evidence="2 3">B-31</strain>
    </source>
</reference>
<dbReference type="AlphaFoldDB" id="W7TD71"/>
<feature type="region of interest" description="Disordered" evidence="1">
    <location>
        <begin position="499"/>
        <end position="522"/>
    </location>
</feature>
<organism evidence="2 3">
    <name type="scientific">Nannochloropsis gaditana</name>
    <dbReference type="NCBI Taxonomy" id="72520"/>
    <lineage>
        <taxon>Eukaryota</taxon>
        <taxon>Sar</taxon>
        <taxon>Stramenopiles</taxon>
        <taxon>Ochrophyta</taxon>
        <taxon>Eustigmatophyceae</taxon>
        <taxon>Eustigmatales</taxon>
        <taxon>Monodopsidaceae</taxon>
        <taxon>Nannochloropsis</taxon>
    </lineage>
</organism>
<proteinExistence type="predicted"/>
<gene>
    <name evidence="2" type="ORF">Naga_100019g57</name>
</gene>
<dbReference type="Proteomes" id="UP000019335">
    <property type="component" value="Unassembled WGS sequence"/>
</dbReference>
<evidence type="ECO:0000313" key="3">
    <source>
        <dbReference type="Proteomes" id="UP000019335"/>
    </source>
</evidence>
<feature type="compositionally biased region" description="Basic residues" evidence="1">
    <location>
        <begin position="692"/>
        <end position="703"/>
    </location>
</feature>
<sequence>MPLVDVEMKLPPSLTELDEDGSLSVTFISLDKTVASDTAAFHLATALEERERSRGLLVLPLPTTNDAERPVFELLCFGGLSKLPNGIIRNVATECGLTLEAITRGSLTVLNENYLLLLGQRLLSRFLIDQGWCRIFDDVYTSHTDLFPRYTSNCSEKLDMREGKLARRDFVEAVKVVVLLNTRTTNPWREHSETANCQIGLTISLEPMVFKRIRPPFDDLKLLATQHHVQQSQRGRLMSSQNQQDYVRDEDGVYSGRDVFPPDEAVLEMRAVKVLPDLTKTGFLVSLPTPNIEITPLEKINTQHGFDAEVPRDEVALRRFWRLTHGIELPAEPLTYVRVIFEGQGRTSTIYPTLCLVSQFVHNYSRTTQAYSQLCQTFLRLLRDFPSVLRLSTDFSSSSGGPVGRRLSSPEKSGLSAFKTARQLRDSIKEGRPHVGDNARLQKYVALATQASKKPSTNPFSSVLPSFSSSSNPSSPLLPHAIGSQSICSSKRTAKAARALSDPPETMNSVKVSPPPTLKFSSRTADVHSSESSAAFLTSSSSPDGVSFESGAAFLTSSLSLDGVSSESSAAFLTSSSSPDGVDCEHVSDATSTCTSATSAPSKMIPSRHQPPRSDSKTDWVDEAKKSNGFQVSKTTHAEPLLERKAISSSLAMTGKKKGHTVREISIKTKSRGYESLKKQKEQANRNNAQNHKTRAKTSNKRQ</sequence>
<comment type="caution">
    <text evidence="2">The sequence shown here is derived from an EMBL/GenBank/DDBJ whole genome shotgun (WGS) entry which is preliminary data.</text>
</comment>
<feature type="compositionally biased region" description="Basic and acidic residues" evidence="1">
    <location>
        <begin position="661"/>
        <end position="684"/>
    </location>
</feature>
<protein>
    <submittedName>
        <fullName evidence="2">Uncharacterized protein</fullName>
    </submittedName>
</protein>
<evidence type="ECO:0000256" key="1">
    <source>
        <dbReference type="SAM" id="MobiDB-lite"/>
    </source>
</evidence>
<keyword evidence="3" id="KW-1185">Reference proteome</keyword>
<accession>W7TD71</accession>
<feature type="region of interest" description="Disordered" evidence="1">
    <location>
        <begin position="651"/>
        <end position="703"/>
    </location>
</feature>
<feature type="region of interest" description="Disordered" evidence="1">
    <location>
        <begin position="593"/>
        <end position="620"/>
    </location>
</feature>
<evidence type="ECO:0000313" key="2">
    <source>
        <dbReference type="EMBL" id="EWM21463.1"/>
    </source>
</evidence>
<feature type="region of interest" description="Disordered" evidence="1">
    <location>
        <begin position="397"/>
        <end position="416"/>
    </location>
</feature>
<dbReference type="EMBL" id="AZIL01002467">
    <property type="protein sequence ID" value="EWM21463.1"/>
    <property type="molecule type" value="Genomic_DNA"/>
</dbReference>
<name>W7TD71_9STRA</name>